<proteinExistence type="predicted"/>
<keyword evidence="2" id="KW-1185">Reference proteome</keyword>
<protein>
    <submittedName>
        <fullName evidence="1">Uncharacterized protein</fullName>
    </submittedName>
</protein>
<dbReference type="OrthoDB" id="269496at2759"/>
<dbReference type="KEGG" id="gsl:Gasu_39860"/>
<sequence>MEGKSSTDINVASELEDIDNRRFPLAEVSLTLVYKGDILIATAIVVSCNSALIVCDIQEGFRSSILSFPELLQAAGFLRKSAKLLGVPTLFSEQWPEEYGHTGENNNSFLE</sequence>
<accession>M2VZ59</accession>
<dbReference type="InterPro" id="IPR036380">
    <property type="entry name" value="Isochorismatase-like_sf"/>
</dbReference>
<dbReference type="EMBL" id="KB454518">
    <property type="protein sequence ID" value="EME28611.1"/>
    <property type="molecule type" value="Genomic_DNA"/>
</dbReference>
<dbReference type="InterPro" id="IPR050993">
    <property type="entry name" value="Isochorismatase_domain"/>
</dbReference>
<dbReference type="PANTHER" id="PTHR14119">
    <property type="entry name" value="HYDROLASE"/>
    <property type="match status" value="1"/>
</dbReference>
<name>M2VZ59_GALSU</name>
<dbReference type="Proteomes" id="UP000030680">
    <property type="component" value="Unassembled WGS sequence"/>
</dbReference>
<organism evidence="1 2">
    <name type="scientific">Galdieria sulphuraria</name>
    <name type="common">Red alga</name>
    <dbReference type="NCBI Taxonomy" id="130081"/>
    <lineage>
        <taxon>Eukaryota</taxon>
        <taxon>Rhodophyta</taxon>
        <taxon>Bangiophyceae</taxon>
        <taxon>Galdieriales</taxon>
        <taxon>Galdieriaceae</taxon>
        <taxon>Galdieria</taxon>
    </lineage>
</organism>
<dbReference type="Gene3D" id="3.40.50.850">
    <property type="entry name" value="Isochorismatase-like"/>
    <property type="match status" value="1"/>
</dbReference>
<gene>
    <name evidence="1" type="ORF">Gasu_39860</name>
</gene>
<reference evidence="2" key="1">
    <citation type="journal article" date="2013" name="Science">
        <title>Gene transfer from bacteria and archaea facilitated evolution of an extremophilic eukaryote.</title>
        <authorList>
            <person name="Schonknecht G."/>
            <person name="Chen W.H."/>
            <person name="Ternes C.M."/>
            <person name="Barbier G.G."/>
            <person name="Shrestha R.P."/>
            <person name="Stanke M."/>
            <person name="Brautigam A."/>
            <person name="Baker B.J."/>
            <person name="Banfield J.F."/>
            <person name="Garavito R.M."/>
            <person name="Carr K."/>
            <person name="Wilkerson C."/>
            <person name="Rensing S.A."/>
            <person name="Gagneul D."/>
            <person name="Dickenson N.E."/>
            <person name="Oesterhelt C."/>
            <person name="Lercher M.J."/>
            <person name="Weber A.P."/>
        </authorList>
    </citation>
    <scope>NUCLEOTIDE SEQUENCE [LARGE SCALE GENOMIC DNA]</scope>
    <source>
        <strain evidence="2">074W</strain>
    </source>
</reference>
<dbReference type="eggNOG" id="KOG4044">
    <property type="taxonomic scope" value="Eukaryota"/>
</dbReference>
<dbReference type="PANTHER" id="PTHR14119:SF3">
    <property type="entry name" value="ISOCHORISMATASE DOMAIN-CONTAINING PROTEIN 2"/>
    <property type="match status" value="1"/>
</dbReference>
<evidence type="ECO:0000313" key="2">
    <source>
        <dbReference type="Proteomes" id="UP000030680"/>
    </source>
</evidence>
<dbReference type="SUPFAM" id="SSF52499">
    <property type="entry name" value="Isochorismatase-like hydrolases"/>
    <property type="match status" value="1"/>
</dbReference>
<dbReference type="Gramene" id="EME28611">
    <property type="protein sequence ID" value="EME28611"/>
    <property type="gene ID" value="Gasu_39860"/>
</dbReference>
<dbReference type="RefSeq" id="XP_005705131.1">
    <property type="nucleotide sequence ID" value="XM_005705074.1"/>
</dbReference>
<dbReference type="AlphaFoldDB" id="M2VZ59"/>
<dbReference type="GeneID" id="17087469"/>
<evidence type="ECO:0000313" key="1">
    <source>
        <dbReference type="EMBL" id="EME28611.1"/>
    </source>
</evidence>